<evidence type="ECO:0000313" key="3">
    <source>
        <dbReference type="Proteomes" id="UP000813824"/>
    </source>
</evidence>
<gene>
    <name evidence="2" type="ORF">BXZ70DRAFT_924050</name>
</gene>
<feature type="compositionally biased region" description="Polar residues" evidence="1">
    <location>
        <begin position="339"/>
        <end position="355"/>
    </location>
</feature>
<feature type="region of interest" description="Disordered" evidence="1">
    <location>
        <begin position="268"/>
        <end position="399"/>
    </location>
</feature>
<feature type="region of interest" description="Disordered" evidence="1">
    <location>
        <begin position="155"/>
        <end position="250"/>
    </location>
</feature>
<organism evidence="2 3">
    <name type="scientific">Cristinia sonorae</name>
    <dbReference type="NCBI Taxonomy" id="1940300"/>
    <lineage>
        <taxon>Eukaryota</taxon>
        <taxon>Fungi</taxon>
        <taxon>Dikarya</taxon>
        <taxon>Basidiomycota</taxon>
        <taxon>Agaricomycotina</taxon>
        <taxon>Agaricomycetes</taxon>
        <taxon>Agaricomycetidae</taxon>
        <taxon>Agaricales</taxon>
        <taxon>Pleurotineae</taxon>
        <taxon>Stephanosporaceae</taxon>
        <taxon>Cristinia</taxon>
    </lineage>
</organism>
<feature type="compositionally biased region" description="Low complexity" evidence="1">
    <location>
        <begin position="177"/>
        <end position="186"/>
    </location>
</feature>
<dbReference type="AlphaFoldDB" id="A0A8K0XSL1"/>
<feature type="compositionally biased region" description="Pro residues" evidence="1">
    <location>
        <begin position="217"/>
        <end position="227"/>
    </location>
</feature>
<accession>A0A8K0XSL1</accession>
<name>A0A8K0XSL1_9AGAR</name>
<keyword evidence="3" id="KW-1185">Reference proteome</keyword>
<feature type="compositionally biased region" description="Acidic residues" evidence="1">
    <location>
        <begin position="236"/>
        <end position="246"/>
    </location>
</feature>
<feature type="compositionally biased region" description="Acidic residues" evidence="1">
    <location>
        <begin position="275"/>
        <end position="291"/>
    </location>
</feature>
<dbReference type="EMBL" id="JAEVFJ010000006">
    <property type="protein sequence ID" value="KAH8104026.1"/>
    <property type="molecule type" value="Genomic_DNA"/>
</dbReference>
<dbReference type="OrthoDB" id="2507743at2759"/>
<feature type="compositionally biased region" description="Basic and acidic residues" evidence="1">
    <location>
        <begin position="381"/>
        <end position="399"/>
    </location>
</feature>
<evidence type="ECO:0000256" key="1">
    <source>
        <dbReference type="SAM" id="MobiDB-lite"/>
    </source>
</evidence>
<feature type="compositionally biased region" description="Pro residues" evidence="1">
    <location>
        <begin position="159"/>
        <end position="176"/>
    </location>
</feature>
<reference evidence="2" key="1">
    <citation type="journal article" date="2021" name="New Phytol.">
        <title>Evolutionary innovations through gain and loss of genes in the ectomycorrhizal Boletales.</title>
        <authorList>
            <person name="Wu G."/>
            <person name="Miyauchi S."/>
            <person name="Morin E."/>
            <person name="Kuo A."/>
            <person name="Drula E."/>
            <person name="Varga T."/>
            <person name="Kohler A."/>
            <person name="Feng B."/>
            <person name="Cao Y."/>
            <person name="Lipzen A."/>
            <person name="Daum C."/>
            <person name="Hundley H."/>
            <person name="Pangilinan J."/>
            <person name="Johnson J."/>
            <person name="Barry K."/>
            <person name="LaButti K."/>
            <person name="Ng V."/>
            <person name="Ahrendt S."/>
            <person name="Min B."/>
            <person name="Choi I.G."/>
            <person name="Park H."/>
            <person name="Plett J.M."/>
            <person name="Magnuson J."/>
            <person name="Spatafora J.W."/>
            <person name="Nagy L.G."/>
            <person name="Henrissat B."/>
            <person name="Grigoriev I.V."/>
            <person name="Yang Z.L."/>
            <person name="Xu J."/>
            <person name="Martin F.M."/>
        </authorList>
    </citation>
    <scope>NUCLEOTIDE SEQUENCE</scope>
    <source>
        <strain evidence="2">KKN 215</strain>
    </source>
</reference>
<sequence>MPFPFSFRFNVPGVVNPFQPTCDSDPASVVSRFNQDGDNMGTSTQNQPFQPRRRPSPSPNPPKPLARKRGWVPSESEPSFAAAKSVSTSGYLDTPAKYRDMANDVDDMDEMVGDLPAPKRRRTLAGSIVSTALSAALIGTAVGLTVYRLWKDRGKHPELPPPPPYEQGEWVPPPTQKSPTPTTHIIPPTPRSKKQRHVAGRRNATRHQKMPSRHTPSTPPASSPPPSSSAFNFGPAEDDHDGDDQMDWMGDRLQQLIEEGKRALGKEIVVMSESKEDEVDDGSGAWEEEEELRLPPSRSGSMRRGRRPRNIAVPDYSAPPTYSTPHTSPRKAQYDLSHTRSYGSASSLNLPSSPRRTPRGASVESLFNNHHETEDSWGTPEMRESMARAREAYRQRMGL</sequence>
<feature type="region of interest" description="Disordered" evidence="1">
    <location>
        <begin position="23"/>
        <end position="94"/>
    </location>
</feature>
<comment type="caution">
    <text evidence="2">The sequence shown here is derived from an EMBL/GenBank/DDBJ whole genome shotgun (WGS) entry which is preliminary data.</text>
</comment>
<feature type="compositionally biased region" description="Basic residues" evidence="1">
    <location>
        <begin position="191"/>
        <end position="212"/>
    </location>
</feature>
<dbReference type="Proteomes" id="UP000813824">
    <property type="component" value="Unassembled WGS sequence"/>
</dbReference>
<protein>
    <submittedName>
        <fullName evidence="2">Uncharacterized protein</fullName>
    </submittedName>
</protein>
<feature type="compositionally biased region" description="Polar residues" evidence="1">
    <location>
        <begin position="31"/>
        <end position="44"/>
    </location>
</feature>
<evidence type="ECO:0000313" key="2">
    <source>
        <dbReference type="EMBL" id="KAH8104026.1"/>
    </source>
</evidence>
<proteinExistence type="predicted"/>